<reference evidence="2" key="1">
    <citation type="submission" date="2023-01" db="EMBL/GenBank/DDBJ databases">
        <title>The chitinases involved in constricting ring structure development in the nematode-trapping fungus Drechslerella dactyloides.</title>
        <authorList>
            <person name="Wang R."/>
            <person name="Zhang L."/>
            <person name="Tang P."/>
            <person name="Li S."/>
            <person name="Liang L."/>
        </authorList>
    </citation>
    <scope>NUCLEOTIDE SEQUENCE</scope>
    <source>
        <strain evidence="2">YMF1.00031</strain>
    </source>
</reference>
<evidence type="ECO:0000313" key="3">
    <source>
        <dbReference type="Proteomes" id="UP001221413"/>
    </source>
</evidence>
<dbReference type="EMBL" id="JAQGDS010000002">
    <property type="protein sequence ID" value="KAJ6263268.1"/>
    <property type="molecule type" value="Genomic_DNA"/>
</dbReference>
<dbReference type="SUPFAM" id="SSF51735">
    <property type="entry name" value="NAD(P)-binding Rossmann-fold domains"/>
    <property type="match status" value="1"/>
</dbReference>
<dbReference type="AlphaFoldDB" id="A0AAD6J2M6"/>
<dbReference type="GO" id="GO:0005739">
    <property type="term" value="C:mitochondrion"/>
    <property type="evidence" value="ECO:0007669"/>
    <property type="project" value="TreeGrafter"/>
</dbReference>
<accession>A0AAD6J2M6</accession>
<dbReference type="InterPro" id="IPR036291">
    <property type="entry name" value="NAD(P)-bd_dom_sf"/>
</dbReference>
<dbReference type="GO" id="GO:0044877">
    <property type="term" value="F:protein-containing complex binding"/>
    <property type="evidence" value="ECO:0007669"/>
    <property type="project" value="TreeGrafter"/>
</dbReference>
<sequence length="304" mass="33077">MATQKCLAVIGGNGFLGKQKLLHSHAPTPCIMAAIQRNWKVISLSRSGEPDWKHSSQNGNRPDWAENVTWVSADVFEPATYKSHLTSADAVVHSMGLLLEADYKGVLQGKENPITGLRKAFQESGNPWPKSENPLEKVPPSSDAGSESTSSEAKQPLTYERINRDSALIAAKSFVESSKAERKTFVYISAAAGFPVLPQRYISTKRETEELLAQVPDFRSIFFRPGFMYSSERPATVAMSYLTRVSATMNSITGKVFSGLFGAAGASPLQAENVGRAVVRAIEDEAVKGPVEVAQIETLNSRLD</sequence>
<keyword evidence="3" id="KW-1185">Reference proteome</keyword>
<evidence type="ECO:0008006" key="4">
    <source>
        <dbReference type="Google" id="ProtNLM"/>
    </source>
</evidence>
<dbReference type="PANTHER" id="PTHR12126">
    <property type="entry name" value="NADH-UBIQUINONE OXIDOREDUCTASE 39 KDA SUBUNIT-RELATED"/>
    <property type="match status" value="1"/>
</dbReference>
<comment type="caution">
    <text evidence="2">The sequence shown here is derived from an EMBL/GenBank/DDBJ whole genome shotgun (WGS) entry which is preliminary data.</text>
</comment>
<proteinExistence type="predicted"/>
<gene>
    <name evidence="2" type="ORF">Dda_1829</name>
</gene>
<name>A0AAD6J2M6_DREDA</name>
<feature type="compositionally biased region" description="Low complexity" evidence="1">
    <location>
        <begin position="141"/>
        <end position="153"/>
    </location>
</feature>
<evidence type="ECO:0000256" key="1">
    <source>
        <dbReference type="SAM" id="MobiDB-lite"/>
    </source>
</evidence>
<organism evidence="2 3">
    <name type="scientific">Drechslerella dactyloides</name>
    <name type="common">Nematode-trapping fungus</name>
    <name type="synonym">Arthrobotrys dactyloides</name>
    <dbReference type="NCBI Taxonomy" id="74499"/>
    <lineage>
        <taxon>Eukaryota</taxon>
        <taxon>Fungi</taxon>
        <taxon>Dikarya</taxon>
        <taxon>Ascomycota</taxon>
        <taxon>Pezizomycotina</taxon>
        <taxon>Orbiliomycetes</taxon>
        <taxon>Orbiliales</taxon>
        <taxon>Orbiliaceae</taxon>
        <taxon>Drechslerella</taxon>
    </lineage>
</organism>
<dbReference type="InterPro" id="IPR051207">
    <property type="entry name" value="ComplexI_NDUFA9_subunit"/>
</dbReference>
<evidence type="ECO:0000313" key="2">
    <source>
        <dbReference type="EMBL" id="KAJ6263268.1"/>
    </source>
</evidence>
<dbReference type="Proteomes" id="UP001221413">
    <property type="component" value="Unassembled WGS sequence"/>
</dbReference>
<feature type="region of interest" description="Disordered" evidence="1">
    <location>
        <begin position="120"/>
        <end position="157"/>
    </location>
</feature>
<dbReference type="Gene3D" id="3.40.50.720">
    <property type="entry name" value="NAD(P)-binding Rossmann-like Domain"/>
    <property type="match status" value="1"/>
</dbReference>
<dbReference type="PANTHER" id="PTHR12126:SF16">
    <property type="entry name" value="MIOREX COMPLEX COMPONENT 2"/>
    <property type="match status" value="1"/>
</dbReference>
<protein>
    <recommendedName>
        <fullName evidence="4">NAD-dependent epimerase/dehydratase domain-containing protein</fullName>
    </recommendedName>
</protein>